<feature type="compositionally biased region" description="Pro residues" evidence="1">
    <location>
        <begin position="231"/>
        <end position="240"/>
    </location>
</feature>
<feature type="compositionally biased region" description="Low complexity" evidence="1">
    <location>
        <begin position="538"/>
        <end position="555"/>
    </location>
</feature>
<dbReference type="EMBL" id="JAWWNJ010000023">
    <property type="protein sequence ID" value="KAK7033347.1"/>
    <property type="molecule type" value="Genomic_DNA"/>
</dbReference>
<dbReference type="InterPro" id="IPR051707">
    <property type="entry name" value="PI-Interact_SigTrans_Reg"/>
</dbReference>
<dbReference type="PROSITE" id="PS50003">
    <property type="entry name" value="PH_DOMAIN"/>
    <property type="match status" value="2"/>
</dbReference>
<keyword evidence="4" id="KW-1185">Reference proteome</keyword>
<feature type="domain" description="PH" evidence="2">
    <location>
        <begin position="292"/>
        <end position="411"/>
    </location>
</feature>
<gene>
    <name evidence="3" type="ORF">R3P38DRAFT_3313360</name>
</gene>
<dbReference type="CDD" id="cd13255">
    <property type="entry name" value="PH_TAAP2-like"/>
    <property type="match status" value="1"/>
</dbReference>
<dbReference type="InterPro" id="IPR001849">
    <property type="entry name" value="PH_domain"/>
</dbReference>
<organism evidence="3 4">
    <name type="scientific">Favolaschia claudopus</name>
    <dbReference type="NCBI Taxonomy" id="2862362"/>
    <lineage>
        <taxon>Eukaryota</taxon>
        <taxon>Fungi</taxon>
        <taxon>Dikarya</taxon>
        <taxon>Basidiomycota</taxon>
        <taxon>Agaricomycotina</taxon>
        <taxon>Agaricomycetes</taxon>
        <taxon>Agaricomycetidae</taxon>
        <taxon>Agaricales</taxon>
        <taxon>Marasmiineae</taxon>
        <taxon>Mycenaceae</taxon>
        <taxon>Favolaschia</taxon>
    </lineage>
</organism>
<dbReference type="Gene3D" id="2.30.29.30">
    <property type="entry name" value="Pleckstrin-homology domain (PH domain)/Phosphotyrosine-binding domain (PTB)"/>
    <property type="match status" value="2"/>
</dbReference>
<feature type="region of interest" description="Disordered" evidence="1">
    <location>
        <begin position="20"/>
        <end position="108"/>
    </location>
</feature>
<evidence type="ECO:0000313" key="3">
    <source>
        <dbReference type="EMBL" id="KAK7033347.1"/>
    </source>
</evidence>
<accession>A0AAW0C2N0</accession>
<feature type="compositionally biased region" description="Basic and acidic residues" evidence="1">
    <location>
        <begin position="558"/>
        <end position="574"/>
    </location>
</feature>
<proteinExistence type="predicted"/>
<reference evidence="3 4" key="1">
    <citation type="journal article" date="2024" name="J Genomics">
        <title>Draft genome sequencing and assembly of Favolaschia claudopus CIRM-BRFM 2984 isolated from oak limbs.</title>
        <authorList>
            <person name="Navarro D."/>
            <person name="Drula E."/>
            <person name="Chaduli D."/>
            <person name="Cazenave R."/>
            <person name="Ahrendt S."/>
            <person name="Wang J."/>
            <person name="Lipzen A."/>
            <person name="Daum C."/>
            <person name="Barry K."/>
            <person name="Grigoriev I.V."/>
            <person name="Favel A."/>
            <person name="Rosso M.N."/>
            <person name="Martin F."/>
        </authorList>
    </citation>
    <scope>NUCLEOTIDE SEQUENCE [LARGE SCALE GENOMIC DNA]</scope>
    <source>
        <strain evidence="3 4">CIRM-BRFM 2984</strain>
    </source>
</reference>
<feature type="compositionally biased region" description="Polar residues" evidence="1">
    <location>
        <begin position="36"/>
        <end position="52"/>
    </location>
</feature>
<evidence type="ECO:0000256" key="1">
    <source>
        <dbReference type="SAM" id="MobiDB-lite"/>
    </source>
</evidence>
<feature type="compositionally biased region" description="Polar residues" evidence="1">
    <location>
        <begin position="98"/>
        <end position="108"/>
    </location>
</feature>
<feature type="region of interest" description="Disordered" evidence="1">
    <location>
        <begin position="517"/>
        <end position="590"/>
    </location>
</feature>
<dbReference type="SMART" id="SM00233">
    <property type="entry name" value="PH"/>
    <property type="match status" value="2"/>
</dbReference>
<protein>
    <submittedName>
        <fullName evidence="3">Fungal-specific transcription factor domain-containing protein</fullName>
    </submittedName>
</protein>
<name>A0AAW0C2N0_9AGAR</name>
<feature type="domain" description="PH" evidence="2">
    <location>
        <begin position="111"/>
        <end position="206"/>
    </location>
</feature>
<dbReference type="SUPFAM" id="SSF50729">
    <property type="entry name" value="PH domain-like"/>
    <property type="match status" value="2"/>
</dbReference>
<sequence length="1027" mass="112651">MSSIVPPPSPQEIHRKLSVHSMVGKSPRVAPPAVSGTESDSDSILNSDTTLTPGAGSVYAAMTGQMQPLSSIAERRSASGGEESEDEDADEEVGGWQTGETRNTQGSAGESVIKAGYLWKKGERRKTWKKRWFVLRTAHLAYYKTAAEYQLLRLLDLSDVHSCTKVSLKRHENTFGLVSPIRTFYLQAKNPDEVHDWVRAIDEARQALQAVASGSASSPIPIPRGRLRSNAPPPVTPSPPSHAYAMTSSDSEDNASPNGTRSYSLSSQTRPNVSLITGGTSPSGKTTMDPAKTILSGYLLKCGSKRRNWRKRWFVLSGEQLVYSGSHMDTKPHRRFPFGEILDALEYNLPARQNPAIVSSPAVTPPAPVSDEDANDAHTFKIVTTKRTLLLCAPSEEDEIKWLGAVRALIARRMGSGGVPGDSTKILNDVSPTPSGISSGGSGLITRVRRPSASGGVTGAKCDERQNEHGHCDTCVRLRLECLGFGAKRPDWLRETTRVNGVRDKIKGFLASQGMIKGHSGASHRGPEPGFLTLNEDSTPSSSESPPTPTLTLSPTEPPRRLQPHESAMRDQPVHSHIRGVSPFGGSAGSHPDISFSNTYHAQIEDEDMLYALPIVEDDCSMVGNTMVVNNVPLSALFNMQYFPSKPGGANDDLVTHYLGNVMELHQIQSILIPSVTSPTAIHSQRATYRSHSFIALQDKNTARQYEDLLQVLHKTRHNEDDALAAISIISSFLFDGGSGAWQAWLKVSYDYARSVFHNRDPQDVLQTCSERTRFIIKTAIWFDVLAAVTTQESPRFIRYIRDLYSPEKSAIYDPALPPPPELSMLSVMGCENQIVWALAEASDLAVWKRTRQDNGSLSMPDLVHRGAELEQYLKPSLYSSSTTPKTEKEIARELSSNIFRAATLVYVRSIVSGDFPHVPEIVLAIDETMGYARTTERHEQKVYSSVVRSTVFAFFICGALSDDPQVQKQVEELLSLSGEDPALSTMGNATSIRRLLDNIWADRRDTGACAPVPWRDVLKDANMLLV</sequence>
<dbReference type="FunFam" id="2.30.29.30:FF:000286">
    <property type="entry name" value="PH-protein kinase domain containing protein"/>
    <property type="match status" value="1"/>
</dbReference>
<dbReference type="InterPro" id="IPR011993">
    <property type="entry name" value="PH-like_dom_sf"/>
</dbReference>
<evidence type="ECO:0000313" key="4">
    <source>
        <dbReference type="Proteomes" id="UP001362999"/>
    </source>
</evidence>
<feature type="region of interest" description="Disordered" evidence="1">
    <location>
        <begin position="212"/>
        <end position="288"/>
    </location>
</feature>
<dbReference type="PANTHER" id="PTHR14336:SF8">
    <property type="entry name" value="PROTEIN OPY1"/>
    <property type="match status" value="1"/>
</dbReference>
<dbReference type="PANTHER" id="PTHR14336">
    <property type="entry name" value="TANDEM PH DOMAIN CONTAINING PROTEIN"/>
    <property type="match status" value="1"/>
</dbReference>
<dbReference type="InterPro" id="IPR021858">
    <property type="entry name" value="Fun_TF"/>
</dbReference>
<feature type="region of interest" description="Disordered" evidence="1">
    <location>
        <begin position="422"/>
        <end position="460"/>
    </location>
</feature>
<evidence type="ECO:0000259" key="2">
    <source>
        <dbReference type="PROSITE" id="PS50003"/>
    </source>
</evidence>
<comment type="caution">
    <text evidence="3">The sequence shown here is derived from an EMBL/GenBank/DDBJ whole genome shotgun (WGS) entry which is preliminary data.</text>
</comment>
<dbReference type="Proteomes" id="UP001362999">
    <property type="component" value="Unassembled WGS sequence"/>
</dbReference>
<dbReference type="Pfam" id="PF00169">
    <property type="entry name" value="PH"/>
    <property type="match status" value="2"/>
</dbReference>
<feature type="compositionally biased region" description="Polar residues" evidence="1">
    <location>
        <begin position="246"/>
        <end position="286"/>
    </location>
</feature>
<feature type="compositionally biased region" description="Acidic residues" evidence="1">
    <location>
        <begin position="82"/>
        <end position="93"/>
    </location>
</feature>
<dbReference type="AlphaFoldDB" id="A0AAW0C2N0"/>
<dbReference type="Pfam" id="PF11951">
    <property type="entry name" value="Fungal_trans_2"/>
    <property type="match status" value="1"/>
</dbReference>